<dbReference type="AlphaFoldDB" id="A0A8D2AS20"/>
<evidence type="ECO:0000313" key="3">
    <source>
        <dbReference type="Proteomes" id="UP000694564"/>
    </source>
</evidence>
<evidence type="ECO:0000256" key="1">
    <source>
        <dbReference type="SAM" id="MobiDB-lite"/>
    </source>
</evidence>
<dbReference type="GeneTree" id="ENSGT01010000229338"/>
<evidence type="ECO:0000313" key="2">
    <source>
        <dbReference type="Ensembl" id="ENSSVLP00005005603.1"/>
    </source>
</evidence>
<protein>
    <submittedName>
        <fullName evidence="2">Uncharacterized protein</fullName>
    </submittedName>
</protein>
<reference evidence="2" key="1">
    <citation type="submission" date="2025-08" db="UniProtKB">
        <authorList>
            <consortium name="Ensembl"/>
        </authorList>
    </citation>
    <scope>IDENTIFICATION</scope>
</reference>
<name>A0A8D2AS20_SCIVU</name>
<feature type="region of interest" description="Disordered" evidence="1">
    <location>
        <begin position="55"/>
        <end position="83"/>
    </location>
</feature>
<sequence length="83" mass="9549">LMENYCNPWSLAKGTWKYWIPKTSTLEEDKDCEPLCGEYSEDNVNDLVWEAEVDGEQQTQKPKGGKIQLRAFQPGRESKVAHC</sequence>
<accession>A0A8D2AS20</accession>
<organism evidence="2 3">
    <name type="scientific">Sciurus vulgaris</name>
    <name type="common">Eurasian red squirrel</name>
    <dbReference type="NCBI Taxonomy" id="55149"/>
    <lineage>
        <taxon>Eukaryota</taxon>
        <taxon>Metazoa</taxon>
        <taxon>Chordata</taxon>
        <taxon>Craniata</taxon>
        <taxon>Vertebrata</taxon>
        <taxon>Euteleostomi</taxon>
        <taxon>Mammalia</taxon>
        <taxon>Eutheria</taxon>
        <taxon>Euarchontoglires</taxon>
        <taxon>Glires</taxon>
        <taxon>Rodentia</taxon>
        <taxon>Sciuromorpha</taxon>
        <taxon>Sciuridae</taxon>
        <taxon>Sciurinae</taxon>
        <taxon>Sciurini</taxon>
        <taxon>Sciurus</taxon>
    </lineage>
</organism>
<dbReference type="Proteomes" id="UP000694564">
    <property type="component" value="Chromosome 7"/>
</dbReference>
<keyword evidence="3" id="KW-1185">Reference proteome</keyword>
<reference evidence="2" key="2">
    <citation type="submission" date="2025-09" db="UniProtKB">
        <authorList>
            <consortium name="Ensembl"/>
        </authorList>
    </citation>
    <scope>IDENTIFICATION</scope>
</reference>
<dbReference type="Ensembl" id="ENSSVLT00005006221.1">
    <property type="protein sequence ID" value="ENSSVLP00005005603.1"/>
    <property type="gene ID" value="ENSSVLG00005004533.1"/>
</dbReference>
<dbReference type="OrthoDB" id="445677at2759"/>
<proteinExistence type="predicted"/>